<protein>
    <submittedName>
        <fullName evidence="1">Uncharacterized protein</fullName>
    </submittedName>
</protein>
<keyword evidence="2" id="KW-1185">Reference proteome</keyword>
<evidence type="ECO:0000313" key="2">
    <source>
        <dbReference type="Proteomes" id="UP001177670"/>
    </source>
</evidence>
<proteinExistence type="predicted"/>
<sequence>MKDQLFVWHNPALSWTIRDYPGRIVTSFEVSLMNRHFVFTNPGISWQDRQFVCHTGKFVTNDDVASNLVIAGSNRMYRDKGPLHTSLAGLVTTTGVWGRSRCHQPH</sequence>
<organism evidence="1 2">
    <name type="scientific">Melipona bicolor</name>
    <dbReference type="NCBI Taxonomy" id="60889"/>
    <lineage>
        <taxon>Eukaryota</taxon>
        <taxon>Metazoa</taxon>
        <taxon>Ecdysozoa</taxon>
        <taxon>Arthropoda</taxon>
        <taxon>Hexapoda</taxon>
        <taxon>Insecta</taxon>
        <taxon>Pterygota</taxon>
        <taxon>Neoptera</taxon>
        <taxon>Endopterygota</taxon>
        <taxon>Hymenoptera</taxon>
        <taxon>Apocrita</taxon>
        <taxon>Aculeata</taxon>
        <taxon>Apoidea</taxon>
        <taxon>Anthophila</taxon>
        <taxon>Apidae</taxon>
        <taxon>Melipona</taxon>
    </lineage>
</organism>
<evidence type="ECO:0000313" key="1">
    <source>
        <dbReference type="EMBL" id="KAK1117610.1"/>
    </source>
</evidence>
<comment type="caution">
    <text evidence="1">The sequence shown here is derived from an EMBL/GenBank/DDBJ whole genome shotgun (WGS) entry which is preliminary data.</text>
</comment>
<name>A0AA40KEW3_9HYME</name>
<reference evidence="1" key="1">
    <citation type="submission" date="2021-10" db="EMBL/GenBank/DDBJ databases">
        <title>Melipona bicolor Genome sequencing and assembly.</title>
        <authorList>
            <person name="Araujo N.S."/>
            <person name="Arias M.C."/>
        </authorList>
    </citation>
    <scope>NUCLEOTIDE SEQUENCE</scope>
    <source>
        <strain evidence="1">USP_2M_L1-L4_2017</strain>
        <tissue evidence="1">Whole body</tissue>
    </source>
</reference>
<gene>
    <name evidence="1" type="ORF">K0M31_015783</name>
</gene>
<dbReference type="Proteomes" id="UP001177670">
    <property type="component" value="Unassembled WGS sequence"/>
</dbReference>
<dbReference type="EMBL" id="JAHYIQ010000049">
    <property type="protein sequence ID" value="KAK1117610.1"/>
    <property type="molecule type" value="Genomic_DNA"/>
</dbReference>
<accession>A0AA40KEW3</accession>
<dbReference type="AlphaFoldDB" id="A0AA40KEW3"/>